<proteinExistence type="predicted"/>
<dbReference type="RefSeq" id="WP_060675084.1">
    <property type="nucleotide sequence ID" value="NZ_LIXZ01000038.1"/>
</dbReference>
<comment type="caution">
    <text evidence="1">The sequence shown here is derived from an EMBL/GenBank/DDBJ whole genome shotgun (WGS) entry which is preliminary data.</text>
</comment>
<dbReference type="AlphaFoldDB" id="A0A0P6VXK2"/>
<accession>A0A0P6VXK2</accession>
<protein>
    <submittedName>
        <fullName evidence="1">Uncharacterized protein</fullName>
    </submittedName>
</protein>
<evidence type="ECO:0000313" key="2">
    <source>
        <dbReference type="Proteomes" id="UP000050398"/>
    </source>
</evidence>
<name>A0A0P6VXK2_9BACI</name>
<dbReference type="OrthoDB" id="2969642at2"/>
<reference evidence="1 2" key="1">
    <citation type="submission" date="2015-08" db="EMBL/GenBank/DDBJ databases">
        <title>Draft Genome Sequence of Bacillus vietnamensis UCD-SED5.</title>
        <authorList>
            <person name="Lee R.D."/>
            <person name="Jospin G."/>
            <person name="Lang J.M."/>
            <person name="Coil D.A."/>
            <person name="Eisen J.A."/>
        </authorList>
    </citation>
    <scope>NUCLEOTIDE SEQUENCE [LARGE SCALE GENOMIC DNA]</scope>
    <source>
        <strain evidence="1 2">UCD-SED5</strain>
    </source>
</reference>
<dbReference type="PATRIC" id="fig|218284.4.peg.3057"/>
<gene>
    <name evidence="1" type="ORF">AM506_21265</name>
</gene>
<dbReference type="EMBL" id="LIXZ01000038">
    <property type="protein sequence ID" value="KPL57605.1"/>
    <property type="molecule type" value="Genomic_DNA"/>
</dbReference>
<organism evidence="1 2">
    <name type="scientific">Rossellomorea vietnamensis</name>
    <dbReference type="NCBI Taxonomy" id="218284"/>
    <lineage>
        <taxon>Bacteria</taxon>
        <taxon>Bacillati</taxon>
        <taxon>Bacillota</taxon>
        <taxon>Bacilli</taxon>
        <taxon>Bacillales</taxon>
        <taxon>Bacillaceae</taxon>
        <taxon>Rossellomorea</taxon>
    </lineage>
</organism>
<evidence type="ECO:0000313" key="1">
    <source>
        <dbReference type="EMBL" id="KPL57605.1"/>
    </source>
</evidence>
<dbReference type="Proteomes" id="UP000050398">
    <property type="component" value="Unassembled WGS sequence"/>
</dbReference>
<sequence>MKKCSKCKIESENSLIETDEFGKLKESVYYCERCFIEKVTERKDNFKPQTCSQCNSALSPLVNEDIFDEGIVFYRCPNQNEGMSHDEYGEYIIQPKGESHF</sequence>